<sequence length="600" mass="64018">MTGTPPAAGPGEERWQARVRAPRVTLPRWARDAPDRCLYRSNASGTWELYAWNRTAGTHRQVTRRPHGTWTGAVDPEGAWIWWFADRDGGEFGVWTRQPFDGGPDEPATPLGPAYPAGLALGTGGLAVVGRATADGTSVHLCRPGADPVTVSEHPGDARVAALSRDGTLIAVAHDEHGDSRHPALRVLRTDGTTVADLWDGPGLGLTAGAFGPAPGDGRLLVEHERHGRTEPLLWDVRTGEVREIALGLPGETAADWYPDGSALLVSHTRHARDELYRYDVRSGDLTRIPTPPGSVGVPLDRISDAAAARPDGSVEYAWSSAAEPPVVRSTATGVLLTPPGPPCPPSVPVEDVWVDGPGGPVHALVSRPPGWSAPGACVFEVHGGPIGFDADIFDPSVAAWVDHGFAVVQVNYRGSTGYGAPWRDAIEGRPGLTELEDIDAVRAWAVASGLADPRRLVLAGRSWGGYLTLLGLGTRPAHWAVGVAAMPVADYLAAYEDETEELRAYDRSLFGGSPEEVPERYRASSPLTYADRVTAPLLVIAGENDPRCPIRQIDNYVARVAGLGLAHEVYRYDAGHGSLVAEERIRQIAATIGFARKHV</sequence>
<keyword evidence="4" id="KW-1185">Reference proteome</keyword>
<protein>
    <submittedName>
        <fullName evidence="3">Peptide hydrolase</fullName>
    </submittedName>
</protein>
<dbReference type="GO" id="GO:0004252">
    <property type="term" value="F:serine-type endopeptidase activity"/>
    <property type="evidence" value="ECO:0007669"/>
    <property type="project" value="TreeGrafter"/>
</dbReference>
<dbReference type="InterPro" id="IPR001375">
    <property type="entry name" value="Peptidase_S9_cat"/>
</dbReference>
<reference evidence="3 4" key="1">
    <citation type="submission" date="2015-10" db="EMBL/GenBank/DDBJ databases">
        <title>Draft genome sequence of Streptomyces bungoensis DSM 41781, type strain for the species Streptomyces bungoensis.</title>
        <authorList>
            <person name="Ruckert C."/>
            <person name="Winkler A."/>
            <person name="Kalinowski J."/>
            <person name="Kampfer P."/>
            <person name="Glaeser S."/>
        </authorList>
    </citation>
    <scope>NUCLEOTIDE SEQUENCE [LARGE SCALE GENOMIC DNA]</scope>
    <source>
        <strain evidence="3 4">DSM 41781</strain>
    </source>
</reference>
<evidence type="ECO:0000256" key="1">
    <source>
        <dbReference type="ARBA" id="ARBA00022801"/>
    </source>
</evidence>
<dbReference type="SUPFAM" id="SSF82171">
    <property type="entry name" value="DPP6 N-terminal domain-like"/>
    <property type="match status" value="1"/>
</dbReference>
<dbReference type="Gene3D" id="2.120.10.30">
    <property type="entry name" value="TolB, C-terminal domain"/>
    <property type="match status" value="2"/>
</dbReference>
<dbReference type="STRING" id="285568.AQJ66_14395"/>
<dbReference type="Pfam" id="PF00326">
    <property type="entry name" value="Peptidase_S9"/>
    <property type="match status" value="1"/>
</dbReference>
<dbReference type="PANTHER" id="PTHR42776:SF27">
    <property type="entry name" value="DIPEPTIDYL PEPTIDASE FAMILY MEMBER 6"/>
    <property type="match status" value="1"/>
</dbReference>
<dbReference type="EMBL" id="LMWX01000020">
    <property type="protein sequence ID" value="KUN85335.1"/>
    <property type="molecule type" value="Genomic_DNA"/>
</dbReference>
<dbReference type="InterPro" id="IPR011042">
    <property type="entry name" value="6-blade_b-propeller_TolB-like"/>
</dbReference>
<comment type="caution">
    <text evidence="3">The sequence shown here is derived from an EMBL/GenBank/DDBJ whole genome shotgun (WGS) entry which is preliminary data.</text>
</comment>
<proteinExistence type="predicted"/>
<dbReference type="PANTHER" id="PTHR42776">
    <property type="entry name" value="SERINE PEPTIDASE S9 FAMILY MEMBER"/>
    <property type="match status" value="1"/>
</dbReference>
<dbReference type="GO" id="GO:0006508">
    <property type="term" value="P:proteolysis"/>
    <property type="evidence" value="ECO:0007669"/>
    <property type="project" value="InterPro"/>
</dbReference>
<dbReference type="Proteomes" id="UP000053024">
    <property type="component" value="Unassembled WGS sequence"/>
</dbReference>
<dbReference type="Gene3D" id="3.40.50.1820">
    <property type="entry name" value="alpha/beta hydrolase"/>
    <property type="match status" value="1"/>
</dbReference>
<dbReference type="InterPro" id="IPR029058">
    <property type="entry name" value="AB_hydrolase_fold"/>
</dbReference>
<accession>A0A117RDU5</accession>
<organism evidence="3 4">
    <name type="scientific">Streptomyces bungoensis</name>
    <dbReference type="NCBI Taxonomy" id="285568"/>
    <lineage>
        <taxon>Bacteria</taxon>
        <taxon>Bacillati</taxon>
        <taxon>Actinomycetota</taxon>
        <taxon>Actinomycetes</taxon>
        <taxon>Kitasatosporales</taxon>
        <taxon>Streptomycetaceae</taxon>
        <taxon>Streptomyces</taxon>
    </lineage>
</organism>
<dbReference type="SUPFAM" id="SSF53474">
    <property type="entry name" value="alpha/beta-Hydrolases"/>
    <property type="match status" value="1"/>
</dbReference>
<feature type="domain" description="Peptidase S9 prolyl oligopeptidase catalytic" evidence="2">
    <location>
        <begin position="398"/>
        <end position="599"/>
    </location>
</feature>
<evidence type="ECO:0000313" key="3">
    <source>
        <dbReference type="EMBL" id="KUN85335.1"/>
    </source>
</evidence>
<gene>
    <name evidence="3" type="ORF">AQJ66_14395</name>
</gene>
<evidence type="ECO:0000313" key="4">
    <source>
        <dbReference type="Proteomes" id="UP000053024"/>
    </source>
</evidence>
<dbReference type="RefSeq" id="WP_061920830.1">
    <property type="nucleotide sequence ID" value="NZ_KQ948855.1"/>
</dbReference>
<keyword evidence="1 3" id="KW-0378">Hydrolase</keyword>
<name>A0A117RDU5_9ACTN</name>
<evidence type="ECO:0000259" key="2">
    <source>
        <dbReference type="Pfam" id="PF00326"/>
    </source>
</evidence>
<dbReference type="AlphaFoldDB" id="A0A117RDU5"/>
<dbReference type="OrthoDB" id="128799at2"/>